<keyword evidence="1" id="KW-0175">Coiled coil</keyword>
<proteinExistence type="predicted"/>
<dbReference type="InParanoid" id="W2S6E5"/>
<dbReference type="AlphaFoldDB" id="W2S6E5"/>
<dbReference type="OrthoDB" id="5399559at2759"/>
<organism evidence="4 5">
    <name type="scientific">Cyphellophora europaea (strain CBS 101466)</name>
    <name type="common">Phialophora europaea</name>
    <dbReference type="NCBI Taxonomy" id="1220924"/>
    <lineage>
        <taxon>Eukaryota</taxon>
        <taxon>Fungi</taxon>
        <taxon>Dikarya</taxon>
        <taxon>Ascomycota</taxon>
        <taxon>Pezizomycotina</taxon>
        <taxon>Eurotiomycetes</taxon>
        <taxon>Chaetothyriomycetidae</taxon>
        <taxon>Chaetothyriales</taxon>
        <taxon>Cyphellophoraceae</taxon>
        <taxon>Cyphellophora</taxon>
    </lineage>
</organism>
<feature type="compositionally biased region" description="Polar residues" evidence="2">
    <location>
        <begin position="21"/>
        <end position="40"/>
    </location>
</feature>
<gene>
    <name evidence="4" type="ORF">HMPREF1541_10813</name>
</gene>
<feature type="coiled-coil region" evidence="1">
    <location>
        <begin position="93"/>
        <end position="156"/>
    </location>
</feature>
<reference evidence="4 5" key="1">
    <citation type="submission" date="2013-03" db="EMBL/GenBank/DDBJ databases">
        <title>The Genome Sequence of Phialophora europaea CBS 101466.</title>
        <authorList>
            <consortium name="The Broad Institute Genomics Platform"/>
            <person name="Cuomo C."/>
            <person name="de Hoog S."/>
            <person name="Gorbushina A."/>
            <person name="Walker B."/>
            <person name="Young S.K."/>
            <person name="Zeng Q."/>
            <person name="Gargeya S."/>
            <person name="Fitzgerald M."/>
            <person name="Haas B."/>
            <person name="Abouelleil A."/>
            <person name="Allen A.W."/>
            <person name="Alvarado L."/>
            <person name="Arachchi H.M."/>
            <person name="Berlin A.M."/>
            <person name="Chapman S.B."/>
            <person name="Gainer-Dewar J."/>
            <person name="Goldberg J."/>
            <person name="Griggs A."/>
            <person name="Gujja S."/>
            <person name="Hansen M."/>
            <person name="Howarth C."/>
            <person name="Imamovic A."/>
            <person name="Ireland A."/>
            <person name="Larimer J."/>
            <person name="McCowan C."/>
            <person name="Murphy C."/>
            <person name="Pearson M."/>
            <person name="Poon T.W."/>
            <person name="Priest M."/>
            <person name="Roberts A."/>
            <person name="Saif S."/>
            <person name="Shea T."/>
            <person name="Sisk P."/>
            <person name="Sykes S."/>
            <person name="Wortman J."/>
            <person name="Nusbaum C."/>
            <person name="Birren B."/>
        </authorList>
    </citation>
    <scope>NUCLEOTIDE SEQUENCE [LARGE SCALE GENOMIC DNA]</scope>
    <source>
        <strain evidence="4 5">CBS 101466</strain>
    </source>
</reference>
<evidence type="ECO:0000313" key="4">
    <source>
        <dbReference type="EMBL" id="ETN44262.1"/>
    </source>
</evidence>
<evidence type="ECO:0000256" key="1">
    <source>
        <dbReference type="SAM" id="Coils"/>
    </source>
</evidence>
<feature type="compositionally biased region" description="Low complexity" evidence="2">
    <location>
        <begin position="303"/>
        <end position="315"/>
    </location>
</feature>
<feature type="compositionally biased region" description="Basic and acidic residues" evidence="2">
    <location>
        <begin position="406"/>
        <end position="440"/>
    </location>
</feature>
<protein>
    <recommendedName>
        <fullName evidence="3">YAG7-like dimerisation domain-containing protein</fullName>
    </recommendedName>
</protein>
<name>W2S6E5_CYPE1</name>
<feature type="domain" description="YAG7-like dimerisation" evidence="3">
    <location>
        <begin position="161"/>
        <end position="242"/>
    </location>
</feature>
<feature type="region of interest" description="Disordered" evidence="2">
    <location>
        <begin position="245"/>
        <end position="440"/>
    </location>
</feature>
<evidence type="ECO:0000259" key="3">
    <source>
        <dbReference type="Pfam" id="PF26434"/>
    </source>
</evidence>
<evidence type="ECO:0000256" key="2">
    <source>
        <dbReference type="SAM" id="MobiDB-lite"/>
    </source>
</evidence>
<keyword evidence="5" id="KW-1185">Reference proteome</keyword>
<sequence length="440" mass="47189">MASVDSKNAKKRKAKVDVVASTETASQASDPTPAASSNGIDSVESPYIRELSKQIRNLNKKLSASAKADSVLAENPGKTIDELVASRKLNADQKNQLEKKPALRAQLVQLEEQVTQYRSFSQELEERFNREKSSLIESHEAEIAQLKEEAANNAKAAESSNLEESLKIITHFLHAAASKRQSEDPDSDEARAFEGALLLVYQGNESSLSTLRNLIQGSEDKITDTQGELVDYTYAQIKHAALSEVEAVEGESADGPSSHEASADTDPTIANAGLTELQDTTTIPIRTNGAGETEPASAGPEQASTADSAANAIAESKWDPEASVHTEVSAAGEDWVNVPRDPAETDTGLQATPAAPAAQVENSNSWADEMDHNPPPVPENDGFEQVKGRHSEHRGRGRGRGGQQRGDFRGRGRGGQRGDFRGRGRPGEGRGRGGHRGERS</sequence>
<dbReference type="GeneID" id="19978152"/>
<evidence type="ECO:0000313" key="5">
    <source>
        <dbReference type="Proteomes" id="UP000030752"/>
    </source>
</evidence>
<dbReference type="EMBL" id="KI635846">
    <property type="protein sequence ID" value="ETN44262.1"/>
    <property type="molecule type" value="Genomic_DNA"/>
</dbReference>
<accession>W2S6E5</accession>
<dbReference type="VEuPathDB" id="FungiDB:HMPREF1541_10813"/>
<dbReference type="eggNOG" id="ENOG502S59W">
    <property type="taxonomic scope" value="Eukaryota"/>
</dbReference>
<dbReference type="RefSeq" id="XP_008713704.1">
    <property type="nucleotide sequence ID" value="XM_008715482.1"/>
</dbReference>
<feature type="region of interest" description="Disordered" evidence="2">
    <location>
        <begin position="1"/>
        <end position="43"/>
    </location>
</feature>
<dbReference type="STRING" id="1220924.W2S6E5"/>
<dbReference type="Proteomes" id="UP000030752">
    <property type="component" value="Unassembled WGS sequence"/>
</dbReference>
<dbReference type="InterPro" id="IPR058602">
    <property type="entry name" value="YAG7_dimerisation_dom"/>
</dbReference>
<dbReference type="HOGENOM" id="CLU_031644_0_0_1"/>
<dbReference type="Pfam" id="PF26434">
    <property type="entry name" value="YAG7_C"/>
    <property type="match status" value="1"/>
</dbReference>
<feature type="compositionally biased region" description="Basic residues" evidence="2">
    <location>
        <begin position="390"/>
        <end position="399"/>
    </location>
</feature>